<dbReference type="SUPFAM" id="SSF54616">
    <property type="entry name" value="DNA-binding domain of Mlu1-box binding protein MBP1"/>
    <property type="match status" value="1"/>
</dbReference>
<dbReference type="GO" id="GO:0000981">
    <property type="term" value="F:DNA-binding transcription factor activity, RNA polymerase II-specific"/>
    <property type="evidence" value="ECO:0007669"/>
    <property type="project" value="UniProtKB-ARBA"/>
</dbReference>
<sequence length="517" mass="56816">MASIKSLLNPAPKFPVHTPPGFGARYTFPNISMARSLHPGRHKIPVKYKIPKDAPIFKPNDPQGEIRYPPCEDRPDPIAEEHRRLELFPMEPDANIGKYPRTIPYRSEKKSFEEKTGRSKFEVYQYTFRYGDSGESWIMMWDYNIGLVRITHLFKALGYTKTTPAKALAQNPGLRDICHSITGGAIAAQGYWMPFEAARALAARFCYPIRYALTPMFGTEFPSMCLEKGHENFGNMVLDQSVIERATRTAHYYRSLEISGDALAGTESTSTCASSSASSASPVWRAEMPICPPALLDEDRSRAYKLPRRNYADSIASTHGSSSEPYCMSPSSPGPGPGPNCFTPVNVPRSHASSHISPTEAFLSRAASSSLGSDLKSLQGHSYADSELDMAVSSASQERYSPQAPKFSPVNKRINRMIEKSSAAGKYDDSDTDGTSDSVEIDSVDDEQDEDWRELESPSSIGSGAVSDTEKPKRSPPALCKCQSEDHPFPACFEAFRTGGQGCACFDSFAYAGGHGR</sequence>
<dbReference type="OrthoDB" id="5562739at2759"/>
<feature type="compositionally biased region" description="Low complexity" evidence="1">
    <location>
        <begin position="321"/>
        <end position="331"/>
    </location>
</feature>
<dbReference type="RefSeq" id="XP_056486811.1">
    <property type="nucleotide sequence ID" value="XM_056631260.1"/>
</dbReference>
<proteinExistence type="predicted"/>
<keyword evidence="4" id="KW-1185">Reference proteome</keyword>
<dbReference type="InterPro" id="IPR051642">
    <property type="entry name" value="SWI6-like"/>
</dbReference>
<dbReference type="PANTHER" id="PTHR43828">
    <property type="entry name" value="ASPARAGINASE"/>
    <property type="match status" value="1"/>
</dbReference>
<name>A0A9X0B7Q3_9EURO</name>
<reference evidence="3" key="1">
    <citation type="submission" date="2022-12" db="EMBL/GenBank/DDBJ databases">
        <authorList>
            <person name="Petersen C."/>
        </authorList>
    </citation>
    <scope>NUCLEOTIDE SEQUENCE</scope>
    <source>
        <strain evidence="3">IBT 29677</strain>
    </source>
</reference>
<dbReference type="EMBL" id="JAPZBU010000008">
    <property type="protein sequence ID" value="KAJ5391133.1"/>
    <property type="molecule type" value="Genomic_DNA"/>
</dbReference>
<dbReference type="Proteomes" id="UP001147747">
    <property type="component" value="Unassembled WGS sequence"/>
</dbReference>
<evidence type="ECO:0000259" key="2">
    <source>
        <dbReference type="PROSITE" id="PS51299"/>
    </source>
</evidence>
<dbReference type="Gene3D" id="3.10.260.10">
    <property type="entry name" value="Transcription regulator HTH, APSES-type DNA-binding domain"/>
    <property type="match status" value="1"/>
</dbReference>
<dbReference type="PROSITE" id="PS51299">
    <property type="entry name" value="HTH_APSES"/>
    <property type="match status" value="1"/>
</dbReference>
<dbReference type="InterPro" id="IPR036887">
    <property type="entry name" value="HTH_APSES_sf"/>
</dbReference>
<organism evidence="3 4">
    <name type="scientific">Penicillium cosmopolitanum</name>
    <dbReference type="NCBI Taxonomy" id="1131564"/>
    <lineage>
        <taxon>Eukaryota</taxon>
        <taxon>Fungi</taxon>
        <taxon>Dikarya</taxon>
        <taxon>Ascomycota</taxon>
        <taxon>Pezizomycotina</taxon>
        <taxon>Eurotiomycetes</taxon>
        <taxon>Eurotiomycetidae</taxon>
        <taxon>Eurotiales</taxon>
        <taxon>Aspergillaceae</taxon>
        <taxon>Penicillium</taxon>
    </lineage>
</organism>
<dbReference type="InterPro" id="IPR003163">
    <property type="entry name" value="Tscrpt_reg_HTH_APSES-type"/>
</dbReference>
<gene>
    <name evidence="3" type="ORF">N7509_006623</name>
</gene>
<dbReference type="PANTHER" id="PTHR43828:SF5">
    <property type="entry name" value="TRANSCRIPTIONAL REPRESSOR XBP1"/>
    <property type="match status" value="1"/>
</dbReference>
<feature type="domain" description="HTH APSES-type" evidence="2">
    <location>
        <begin position="110"/>
        <end position="228"/>
    </location>
</feature>
<dbReference type="GO" id="GO:0003677">
    <property type="term" value="F:DNA binding"/>
    <property type="evidence" value="ECO:0007669"/>
    <property type="project" value="InterPro"/>
</dbReference>
<feature type="compositionally biased region" description="Acidic residues" evidence="1">
    <location>
        <begin position="430"/>
        <end position="453"/>
    </location>
</feature>
<feature type="region of interest" description="Disordered" evidence="1">
    <location>
        <begin position="420"/>
        <end position="484"/>
    </location>
</feature>
<evidence type="ECO:0000313" key="3">
    <source>
        <dbReference type="EMBL" id="KAJ5391133.1"/>
    </source>
</evidence>
<reference evidence="3" key="2">
    <citation type="journal article" date="2023" name="IMA Fungus">
        <title>Comparative genomic study of the Penicillium genus elucidates a diverse pangenome and 15 lateral gene transfer events.</title>
        <authorList>
            <person name="Petersen C."/>
            <person name="Sorensen T."/>
            <person name="Nielsen M.R."/>
            <person name="Sondergaard T.E."/>
            <person name="Sorensen J.L."/>
            <person name="Fitzpatrick D.A."/>
            <person name="Frisvad J.C."/>
            <person name="Nielsen K.L."/>
        </authorList>
    </citation>
    <scope>NUCLEOTIDE SEQUENCE</scope>
    <source>
        <strain evidence="3">IBT 29677</strain>
    </source>
</reference>
<comment type="caution">
    <text evidence="3">The sequence shown here is derived from an EMBL/GenBank/DDBJ whole genome shotgun (WGS) entry which is preliminary data.</text>
</comment>
<dbReference type="GO" id="GO:0030907">
    <property type="term" value="C:MBF transcription complex"/>
    <property type="evidence" value="ECO:0007669"/>
    <property type="project" value="TreeGrafter"/>
</dbReference>
<evidence type="ECO:0000313" key="4">
    <source>
        <dbReference type="Proteomes" id="UP001147747"/>
    </source>
</evidence>
<feature type="region of interest" description="Disordered" evidence="1">
    <location>
        <begin position="394"/>
        <end position="413"/>
    </location>
</feature>
<dbReference type="GeneID" id="81370240"/>
<evidence type="ECO:0000256" key="1">
    <source>
        <dbReference type="SAM" id="MobiDB-lite"/>
    </source>
</evidence>
<protein>
    <recommendedName>
        <fullName evidence="2">HTH APSES-type domain-containing protein</fullName>
    </recommendedName>
</protein>
<accession>A0A9X0B7Q3</accession>
<feature type="region of interest" description="Disordered" evidence="1">
    <location>
        <begin position="315"/>
        <end position="353"/>
    </location>
</feature>
<dbReference type="AlphaFoldDB" id="A0A9X0B7Q3"/>
<dbReference type="GO" id="GO:0033309">
    <property type="term" value="C:SBF transcription complex"/>
    <property type="evidence" value="ECO:0007669"/>
    <property type="project" value="TreeGrafter"/>
</dbReference>